<dbReference type="InterPro" id="IPR013815">
    <property type="entry name" value="ATP_grasp_subdomain_1"/>
</dbReference>
<accession>A0A5C6FEC5</accession>
<organism evidence="5 6">
    <name type="scientific">Rubripirellula tenax</name>
    <dbReference type="NCBI Taxonomy" id="2528015"/>
    <lineage>
        <taxon>Bacteria</taxon>
        <taxon>Pseudomonadati</taxon>
        <taxon>Planctomycetota</taxon>
        <taxon>Planctomycetia</taxon>
        <taxon>Pirellulales</taxon>
        <taxon>Pirellulaceae</taxon>
        <taxon>Rubripirellula</taxon>
    </lineage>
</organism>
<dbReference type="GO" id="GO:0005524">
    <property type="term" value="F:ATP binding"/>
    <property type="evidence" value="ECO:0007669"/>
    <property type="project" value="UniProtKB-UniRule"/>
</dbReference>
<comment type="caution">
    <text evidence="5">The sequence shown here is derived from an EMBL/GenBank/DDBJ whole genome shotgun (WGS) entry which is preliminary data.</text>
</comment>
<comment type="similarity">
    <text evidence="1">Belongs to the D-alanine--D-alanine ligase family.</text>
</comment>
<dbReference type="GO" id="GO:0046872">
    <property type="term" value="F:metal ion binding"/>
    <property type="evidence" value="ECO:0007669"/>
    <property type="project" value="InterPro"/>
</dbReference>
<feature type="domain" description="ATP-grasp" evidence="4">
    <location>
        <begin position="126"/>
        <end position="346"/>
    </location>
</feature>
<reference evidence="5 6" key="1">
    <citation type="submission" date="2019-02" db="EMBL/GenBank/DDBJ databases">
        <title>Deep-cultivation of Planctomycetes and their phenomic and genomic characterization uncovers novel biology.</title>
        <authorList>
            <person name="Wiegand S."/>
            <person name="Jogler M."/>
            <person name="Boedeker C."/>
            <person name="Pinto D."/>
            <person name="Vollmers J."/>
            <person name="Rivas-Marin E."/>
            <person name="Kohn T."/>
            <person name="Peeters S.H."/>
            <person name="Heuer A."/>
            <person name="Rast P."/>
            <person name="Oberbeckmann S."/>
            <person name="Bunk B."/>
            <person name="Jeske O."/>
            <person name="Meyerdierks A."/>
            <person name="Storesund J.E."/>
            <person name="Kallscheuer N."/>
            <person name="Luecker S."/>
            <person name="Lage O.M."/>
            <person name="Pohl T."/>
            <person name="Merkel B.J."/>
            <person name="Hornburger P."/>
            <person name="Mueller R.-W."/>
            <person name="Bruemmer F."/>
            <person name="Labrenz M."/>
            <person name="Spormann A.M."/>
            <person name="Op Den Camp H."/>
            <person name="Overmann J."/>
            <person name="Amann R."/>
            <person name="Jetten M.S.M."/>
            <person name="Mascher T."/>
            <person name="Medema M.H."/>
            <person name="Devos D.P."/>
            <person name="Kaster A.-K."/>
            <person name="Ovreas L."/>
            <person name="Rohde M."/>
            <person name="Galperin M.Y."/>
            <person name="Jogler C."/>
        </authorList>
    </citation>
    <scope>NUCLEOTIDE SEQUENCE [LARGE SCALE GENOMIC DNA]</scope>
    <source>
        <strain evidence="5 6">Poly51</strain>
    </source>
</reference>
<dbReference type="Pfam" id="PF07478">
    <property type="entry name" value="Dala_Dala_lig_C"/>
    <property type="match status" value="1"/>
</dbReference>
<gene>
    <name evidence="5" type="ORF">Poly51_17310</name>
</gene>
<keyword evidence="6" id="KW-1185">Reference proteome</keyword>
<dbReference type="InterPro" id="IPR011761">
    <property type="entry name" value="ATP-grasp"/>
</dbReference>
<dbReference type="Proteomes" id="UP000318288">
    <property type="component" value="Unassembled WGS sequence"/>
</dbReference>
<dbReference type="EMBL" id="SJPW01000002">
    <property type="protein sequence ID" value="TWU58950.1"/>
    <property type="molecule type" value="Genomic_DNA"/>
</dbReference>
<name>A0A5C6FEC5_9BACT</name>
<sequence>MAHNPANELVVAILHQAVPPPRIGNTLKPMKPGGYRDSGADIAFALRSMGIKIVTECRVRPDDDSGWSFPDSEIGIDNAIARGANCLWLNTVLYEGHSIEQWLHRVRIVGQHPSMVHRCDDKYETNQLLRHSGCPVVDSRLVDLRKDETPIEFPVVIKPVRGRGSQGVRVILDAQQWRAAVDDFLTQGSFGTIAILEPFLAGEECTVTIMPPGRFSLHEKACDFESPWCLPPVQRFNHEFGVAPYNGTVAVTKNSRVFDNRECRAATTKELMQACVLAYGIVDARAPIRIDCRKDHEGRWLMFDLNAKPNMTGAGRPGRENQDGLVAMASISTGLSYRNLVSDLVVNSWTVEEIDSP</sequence>
<evidence type="ECO:0000313" key="6">
    <source>
        <dbReference type="Proteomes" id="UP000318288"/>
    </source>
</evidence>
<dbReference type="RefSeq" id="WP_146456200.1">
    <property type="nucleotide sequence ID" value="NZ_SJPW01000002.1"/>
</dbReference>
<proteinExistence type="inferred from homology"/>
<dbReference type="OrthoDB" id="9803907at2"/>
<dbReference type="PANTHER" id="PTHR23132:SF23">
    <property type="entry name" value="D-ALANINE--D-ALANINE LIGASE B"/>
    <property type="match status" value="1"/>
</dbReference>
<dbReference type="PROSITE" id="PS50975">
    <property type="entry name" value="ATP_GRASP"/>
    <property type="match status" value="1"/>
</dbReference>
<keyword evidence="3" id="KW-0067">ATP-binding</keyword>
<protein>
    <submittedName>
        <fullName evidence="5">D-alanine--D-alanine ligase</fullName>
    </submittedName>
</protein>
<keyword evidence="2 5" id="KW-0436">Ligase</keyword>
<dbReference type="GO" id="GO:0008716">
    <property type="term" value="F:D-alanine-D-alanine ligase activity"/>
    <property type="evidence" value="ECO:0007669"/>
    <property type="project" value="InterPro"/>
</dbReference>
<dbReference type="SUPFAM" id="SSF56059">
    <property type="entry name" value="Glutathione synthetase ATP-binding domain-like"/>
    <property type="match status" value="1"/>
</dbReference>
<evidence type="ECO:0000256" key="1">
    <source>
        <dbReference type="ARBA" id="ARBA00010871"/>
    </source>
</evidence>
<evidence type="ECO:0000256" key="2">
    <source>
        <dbReference type="ARBA" id="ARBA00022598"/>
    </source>
</evidence>
<evidence type="ECO:0000313" key="5">
    <source>
        <dbReference type="EMBL" id="TWU58950.1"/>
    </source>
</evidence>
<dbReference type="Gene3D" id="3.30.470.20">
    <property type="entry name" value="ATP-grasp fold, B domain"/>
    <property type="match status" value="1"/>
</dbReference>
<dbReference type="InterPro" id="IPR011095">
    <property type="entry name" value="Dala_Dala_lig_C"/>
</dbReference>
<evidence type="ECO:0000259" key="4">
    <source>
        <dbReference type="PROSITE" id="PS50975"/>
    </source>
</evidence>
<keyword evidence="3" id="KW-0547">Nucleotide-binding</keyword>
<dbReference type="AlphaFoldDB" id="A0A5C6FEC5"/>
<evidence type="ECO:0000256" key="3">
    <source>
        <dbReference type="PROSITE-ProRule" id="PRU00409"/>
    </source>
</evidence>
<dbReference type="Gene3D" id="3.30.1490.20">
    <property type="entry name" value="ATP-grasp fold, A domain"/>
    <property type="match status" value="1"/>
</dbReference>
<dbReference type="PANTHER" id="PTHR23132">
    <property type="entry name" value="D-ALANINE--D-ALANINE LIGASE"/>
    <property type="match status" value="1"/>
</dbReference>